<evidence type="ECO:0000256" key="1">
    <source>
        <dbReference type="ARBA" id="ARBA00006486"/>
    </source>
</evidence>
<gene>
    <name evidence="10" type="ORF">DCMF_19800</name>
</gene>
<protein>
    <submittedName>
        <fullName evidence="10">Dihydroxy-acid dehydratase</fullName>
    </submittedName>
</protein>
<evidence type="ECO:0000313" key="11">
    <source>
        <dbReference type="Proteomes" id="UP000323521"/>
    </source>
</evidence>
<dbReference type="Proteomes" id="UP000323521">
    <property type="component" value="Chromosome"/>
</dbReference>
<dbReference type="GO" id="GO:0051537">
    <property type="term" value="F:2 iron, 2 sulfur cluster binding"/>
    <property type="evidence" value="ECO:0007669"/>
    <property type="project" value="UniProtKB-KW"/>
</dbReference>
<evidence type="ECO:0000256" key="3">
    <source>
        <dbReference type="ARBA" id="ARBA00022723"/>
    </source>
</evidence>
<dbReference type="FunFam" id="3.50.30.80:FF:000001">
    <property type="entry name" value="Dihydroxy-acid dehydratase"/>
    <property type="match status" value="1"/>
</dbReference>
<accession>A0A3G1KVY9</accession>
<evidence type="ECO:0000256" key="5">
    <source>
        <dbReference type="ARBA" id="ARBA00023014"/>
    </source>
</evidence>
<keyword evidence="4" id="KW-0408">Iron</keyword>
<keyword evidence="2" id="KW-0001">2Fe-2S</keyword>
<comment type="similarity">
    <text evidence="1">Belongs to the IlvD/Edd family.</text>
</comment>
<dbReference type="PANTHER" id="PTHR43661">
    <property type="entry name" value="D-XYLONATE DEHYDRATASE"/>
    <property type="match status" value="1"/>
</dbReference>
<dbReference type="KEGG" id="fwa:DCMF_19800"/>
<evidence type="ECO:0000256" key="2">
    <source>
        <dbReference type="ARBA" id="ARBA00022714"/>
    </source>
</evidence>
<keyword evidence="5" id="KW-0411">Iron-sulfur</keyword>
<keyword evidence="6" id="KW-0456">Lyase</keyword>
<evidence type="ECO:0000256" key="4">
    <source>
        <dbReference type="ARBA" id="ARBA00023004"/>
    </source>
</evidence>
<dbReference type="SUPFAM" id="SSF143975">
    <property type="entry name" value="IlvD/EDD N-terminal domain-like"/>
    <property type="match status" value="1"/>
</dbReference>
<dbReference type="InterPro" id="IPR056740">
    <property type="entry name" value="ILV_EDD_C"/>
</dbReference>
<dbReference type="AlphaFoldDB" id="A0A3G1KVY9"/>
<feature type="domain" description="Dihydroxy-acid/6-phosphogluconate dehydratase C-terminal" evidence="9">
    <location>
        <begin position="352"/>
        <end position="541"/>
    </location>
</feature>
<keyword evidence="7" id="KW-0028">Amino-acid biosynthesis</keyword>
<evidence type="ECO:0000259" key="8">
    <source>
        <dbReference type="Pfam" id="PF00920"/>
    </source>
</evidence>
<dbReference type="GO" id="GO:0005829">
    <property type="term" value="C:cytosol"/>
    <property type="evidence" value="ECO:0007669"/>
    <property type="project" value="TreeGrafter"/>
</dbReference>
<sequence length="547" mass="58175">MVNKFWDGPEAAHRRVVYKGAGYSDSDIRNKPHIGIANTYAENSPAHIQMRTLADAVKQGIWEAGGVPVEFGVPSTCGNVAIGTEMMRYELAGRDAVAMSIEFVASVHQFDGMVMLACCDNIIPGTILAAIRKNIPSIVLTGGPMFPGNYQNKPIITPDVNVGVFADTIPEDFCAMEDAACPGIGVCAVMGTANTMQILAEALGLSLPGSATIPAALADRVRAARESGRQAVRLAKEGIRPRDIITKAALDNATTVDLGIGGSSNAVLHILAIAYELGIPYSLDEFDKRNHVPCICGVRSAGPYSVVDLHFAGGVPAVEKILEPYLDTGVRNIAGTILHDVIKDVQPVLGGVLRPLDQPWHTCSGITVLKGNLAQNGAVIRTTGVPENMLKFSGPARVFNSDHESFLAITNGKIKAGDIIVLRYEGVKGSPGMNELMQSTDALVALGLDDSVGLISDGRFSGFNHGPIVGHISPEAMEGGNLAFVEEGDLITVDCFQKELTLHVSDEVLAVRRNHWQKPQPKITKGMMALYAATARPSHEGGAMQNW</sequence>
<evidence type="ECO:0000313" key="10">
    <source>
        <dbReference type="EMBL" id="ATW26703.1"/>
    </source>
</evidence>
<name>A0A3G1KVY9_FORW1</name>
<dbReference type="Pfam" id="PF24877">
    <property type="entry name" value="ILV_EDD_C"/>
    <property type="match status" value="1"/>
</dbReference>
<dbReference type="GO" id="GO:0046872">
    <property type="term" value="F:metal ion binding"/>
    <property type="evidence" value="ECO:0007669"/>
    <property type="project" value="UniProtKB-KW"/>
</dbReference>
<evidence type="ECO:0000256" key="6">
    <source>
        <dbReference type="ARBA" id="ARBA00023239"/>
    </source>
</evidence>
<keyword evidence="11" id="KW-1185">Reference proteome</keyword>
<evidence type="ECO:0000256" key="7">
    <source>
        <dbReference type="ARBA" id="ARBA00023304"/>
    </source>
</evidence>
<keyword evidence="7" id="KW-0100">Branched-chain amino acid biosynthesis</keyword>
<dbReference type="PANTHER" id="PTHR43661:SF3">
    <property type="entry name" value="D-XYLONATE DEHYDRATASE YAGF-RELATED"/>
    <property type="match status" value="1"/>
</dbReference>
<dbReference type="EMBL" id="CP017634">
    <property type="protein sequence ID" value="ATW26703.1"/>
    <property type="molecule type" value="Genomic_DNA"/>
</dbReference>
<dbReference type="Gene3D" id="3.50.30.80">
    <property type="entry name" value="IlvD/EDD C-terminal domain-like"/>
    <property type="match status" value="1"/>
</dbReference>
<dbReference type="Pfam" id="PF00920">
    <property type="entry name" value="ILVD_EDD_N"/>
    <property type="match status" value="1"/>
</dbReference>
<dbReference type="InterPro" id="IPR037237">
    <property type="entry name" value="IlvD/EDD_N"/>
</dbReference>
<dbReference type="GO" id="GO:0009082">
    <property type="term" value="P:branched-chain amino acid biosynthetic process"/>
    <property type="evidence" value="ECO:0007669"/>
    <property type="project" value="UniProtKB-KW"/>
</dbReference>
<dbReference type="GO" id="GO:0016836">
    <property type="term" value="F:hydro-lyase activity"/>
    <property type="evidence" value="ECO:0007669"/>
    <property type="project" value="UniProtKB-ARBA"/>
</dbReference>
<feature type="domain" description="Dihydroxy-acid/6-phosphogluconate dehydratase N-terminal" evidence="8">
    <location>
        <begin position="31"/>
        <end position="339"/>
    </location>
</feature>
<evidence type="ECO:0000259" key="9">
    <source>
        <dbReference type="Pfam" id="PF24877"/>
    </source>
</evidence>
<dbReference type="InterPro" id="IPR000581">
    <property type="entry name" value="ILV_EDD_N"/>
</dbReference>
<dbReference type="OrthoDB" id="9807077at2"/>
<proteinExistence type="inferred from homology"/>
<reference evidence="10 11" key="1">
    <citation type="submission" date="2016-10" db="EMBL/GenBank/DDBJ databases">
        <title>Complete Genome Sequence of Peptococcaceae strain DCMF.</title>
        <authorList>
            <person name="Edwards R.J."/>
            <person name="Holland S.I."/>
            <person name="Deshpande N.P."/>
            <person name="Wong Y.K."/>
            <person name="Ertan H."/>
            <person name="Manefield M."/>
            <person name="Russell T.L."/>
            <person name="Lee M.J."/>
        </authorList>
    </citation>
    <scope>NUCLEOTIDE SEQUENCE [LARGE SCALE GENOMIC DNA]</scope>
    <source>
        <strain evidence="10 11">DCMF</strain>
    </source>
</reference>
<dbReference type="InterPro" id="IPR042096">
    <property type="entry name" value="Dihydro-acid_dehy_C"/>
</dbReference>
<keyword evidence="3" id="KW-0479">Metal-binding</keyword>
<dbReference type="SUPFAM" id="SSF52016">
    <property type="entry name" value="LeuD/IlvD-like"/>
    <property type="match status" value="1"/>
</dbReference>
<dbReference type="RefSeq" id="WP_148136024.1">
    <property type="nucleotide sequence ID" value="NZ_CP017634.1"/>
</dbReference>
<organism evidence="10 11">
    <name type="scientific">Formimonas warabiya</name>
    <dbReference type="NCBI Taxonomy" id="1761012"/>
    <lineage>
        <taxon>Bacteria</taxon>
        <taxon>Bacillati</taxon>
        <taxon>Bacillota</taxon>
        <taxon>Clostridia</taxon>
        <taxon>Eubacteriales</taxon>
        <taxon>Peptococcaceae</taxon>
        <taxon>Candidatus Formimonas</taxon>
    </lineage>
</organism>